<dbReference type="AlphaFoldDB" id="A0A8J5TBF0"/>
<dbReference type="PANTHER" id="PTHR36786">
    <property type="entry name" value="2-ISOPROPYLMALATE SYNTHASE"/>
    <property type="match status" value="1"/>
</dbReference>
<dbReference type="Proteomes" id="UP000729402">
    <property type="component" value="Unassembled WGS sequence"/>
</dbReference>
<evidence type="ECO:0000259" key="1">
    <source>
        <dbReference type="Pfam" id="PF25104"/>
    </source>
</evidence>
<evidence type="ECO:0000313" key="2">
    <source>
        <dbReference type="EMBL" id="KAG8070626.1"/>
    </source>
</evidence>
<gene>
    <name evidence="2" type="ORF">GUJ93_ZPchr0006g44000</name>
</gene>
<dbReference type="EMBL" id="JAAALK010000283">
    <property type="protein sequence ID" value="KAG8070626.1"/>
    <property type="molecule type" value="Genomic_DNA"/>
</dbReference>
<evidence type="ECO:0000313" key="3">
    <source>
        <dbReference type="Proteomes" id="UP000729402"/>
    </source>
</evidence>
<dbReference type="InterPro" id="IPR056714">
    <property type="entry name" value="DUF7812"/>
</dbReference>
<proteinExistence type="predicted"/>
<name>A0A8J5TBF0_ZIZPA</name>
<accession>A0A8J5TBF0</accession>
<feature type="domain" description="DUF7812" evidence="1">
    <location>
        <begin position="75"/>
        <end position="458"/>
    </location>
</feature>
<organism evidence="2 3">
    <name type="scientific">Zizania palustris</name>
    <name type="common">Northern wild rice</name>
    <dbReference type="NCBI Taxonomy" id="103762"/>
    <lineage>
        <taxon>Eukaryota</taxon>
        <taxon>Viridiplantae</taxon>
        <taxon>Streptophyta</taxon>
        <taxon>Embryophyta</taxon>
        <taxon>Tracheophyta</taxon>
        <taxon>Spermatophyta</taxon>
        <taxon>Magnoliopsida</taxon>
        <taxon>Liliopsida</taxon>
        <taxon>Poales</taxon>
        <taxon>Poaceae</taxon>
        <taxon>BOP clade</taxon>
        <taxon>Oryzoideae</taxon>
        <taxon>Oryzeae</taxon>
        <taxon>Zizaniinae</taxon>
        <taxon>Zizania</taxon>
    </lineage>
</organism>
<dbReference type="PANTHER" id="PTHR36786:SF1">
    <property type="entry name" value="2-ISOPROPYLMALATE SYNTHASE"/>
    <property type="match status" value="1"/>
</dbReference>
<sequence length="602" mass="67705">MPDADELEGARRLADLAFAELSRRDLSSSAPPPADLPKLIRLCLRSLPVLDSVDSDRMLDCCCSLLASLRGILAHDPEPSLLPALEAFLENLVVSDQLRRYFAVADAVTPKRSRVTSVGSPCHGGYIFIMELMVHHFISSVDDVEGFLTALAWSAKARVEIPEIGFPGALYLLRRSCLFSFPAVVQAHFLLLSCRCVGDGDLDMHLLAFEHAMNVYLRYLPSLGVFNNTSVESPLSCFIKKRHFDFFMQGATQLTCQINRLIYFCQLQSSDDLPINESDIFDASVRFIEENQQIVHEQFKQEIIIIVKSIVSNVLRLAKPKEMGKLEANVSEEIICLAAALRLMGSSLLQILQEIRQMAVADASKNRNKLEPSKVYSLISETICLLGHYKAYKLQGHDLLGLIGKPEDREQGSVLLLSHIASLLVHCLSMRFGFMWKGCIFMMMMAMNLVVTEERNVGLFHILVDGAKEYAICCSSQDDSLKGSVPRKSSTAIALQFKSIQKIHINDEVGHGDYSSDTLQRCASRDGRDDVRAFLKSCVEHGQDTSDCSDILDFIECVPGLDYSSKWKQLKKFKKYKDAKWISSKRVSVYKRKRLITRKQRW</sequence>
<reference evidence="2" key="1">
    <citation type="journal article" date="2021" name="bioRxiv">
        <title>Whole Genome Assembly and Annotation of Northern Wild Rice, Zizania palustris L., Supports a Whole Genome Duplication in the Zizania Genus.</title>
        <authorList>
            <person name="Haas M."/>
            <person name="Kono T."/>
            <person name="Macchietto M."/>
            <person name="Millas R."/>
            <person name="McGilp L."/>
            <person name="Shao M."/>
            <person name="Duquette J."/>
            <person name="Hirsch C.N."/>
            <person name="Kimball J."/>
        </authorList>
    </citation>
    <scope>NUCLEOTIDE SEQUENCE</scope>
    <source>
        <tissue evidence="2">Fresh leaf tissue</tissue>
    </source>
</reference>
<dbReference type="OrthoDB" id="1882119at2759"/>
<dbReference type="Pfam" id="PF25104">
    <property type="entry name" value="DUF7812"/>
    <property type="match status" value="1"/>
</dbReference>
<comment type="caution">
    <text evidence="2">The sequence shown here is derived from an EMBL/GenBank/DDBJ whole genome shotgun (WGS) entry which is preliminary data.</text>
</comment>
<protein>
    <recommendedName>
        <fullName evidence="1">DUF7812 domain-containing protein</fullName>
    </recommendedName>
</protein>
<reference evidence="2" key="2">
    <citation type="submission" date="2021-02" db="EMBL/GenBank/DDBJ databases">
        <authorList>
            <person name="Kimball J.A."/>
            <person name="Haas M.W."/>
            <person name="Macchietto M."/>
            <person name="Kono T."/>
            <person name="Duquette J."/>
            <person name="Shao M."/>
        </authorList>
    </citation>
    <scope>NUCLEOTIDE SEQUENCE</scope>
    <source>
        <tissue evidence="2">Fresh leaf tissue</tissue>
    </source>
</reference>
<keyword evidence="3" id="KW-1185">Reference proteome</keyword>